<feature type="transmembrane region" description="Helical" evidence="6">
    <location>
        <begin position="326"/>
        <end position="348"/>
    </location>
</feature>
<comment type="subcellular location">
    <subcellularLocation>
        <location evidence="1">Cell membrane</location>
        <topology evidence="1">Multi-pass membrane protein</topology>
    </subcellularLocation>
</comment>
<dbReference type="RefSeq" id="WP_380911033.1">
    <property type="nucleotide sequence ID" value="NZ_JBHTLS010000123.1"/>
</dbReference>
<dbReference type="InterPro" id="IPR051211">
    <property type="entry name" value="PG_lysyltransferase"/>
</dbReference>
<dbReference type="EMBL" id="JBHTLS010000123">
    <property type="protein sequence ID" value="MFD1105298.1"/>
    <property type="molecule type" value="Genomic_DNA"/>
</dbReference>
<comment type="caution">
    <text evidence="8">The sequence shown here is derived from an EMBL/GenBank/DDBJ whole genome shotgun (WGS) entry which is preliminary data.</text>
</comment>
<feature type="transmembrane region" description="Helical" evidence="6">
    <location>
        <begin position="171"/>
        <end position="190"/>
    </location>
</feature>
<feature type="transmembrane region" description="Helical" evidence="6">
    <location>
        <begin position="87"/>
        <end position="107"/>
    </location>
</feature>
<dbReference type="InterPro" id="IPR016181">
    <property type="entry name" value="Acyl_CoA_acyltransferase"/>
</dbReference>
<evidence type="ECO:0000256" key="1">
    <source>
        <dbReference type="ARBA" id="ARBA00004651"/>
    </source>
</evidence>
<accession>A0ABW3P2I3</accession>
<feature type="domain" description="Phosphatidylglycerol lysyltransferase C-terminal" evidence="7">
    <location>
        <begin position="541"/>
        <end position="826"/>
    </location>
</feature>
<feature type="transmembrane region" description="Helical" evidence="6">
    <location>
        <begin position="12"/>
        <end position="34"/>
    </location>
</feature>
<feature type="transmembrane region" description="Helical" evidence="6">
    <location>
        <begin position="285"/>
        <end position="305"/>
    </location>
</feature>
<evidence type="ECO:0000256" key="4">
    <source>
        <dbReference type="ARBA" id="ARBA00022989"/>
    </source>
</evidence>
<dbReference type="Proteomes" id="UP001597203">
    <property type="component" value="Unassembled WGS sequence"/>
</dbReference>
<keyword evidence="9" id="KW-1185">Reference proteome</keyword>
<dbReference type="NCBIfam" id="NF033480">
    <property type="entry name" value="bifunc_MprF"/>
    <property type="match status" value="1"/>
</dbReference>
<reference evidence="9" key="1">
    <citation type="journal article" date="2019" name="Int. J. Syst. Evol. Microbiol.">
        <title>The Global Catalogue of Microorganisms (GCM) 10K type strain sequencing project: providing services to taxonomists for standard genome sequencing and annotation.</title>
        <authorList>
            <consortium name="The Broad Institute Genomics Platform"/>
            <consortium name="The Broad Institute Genome Sequencing Center for Infectious Disease"/>
            <person name="Wu L."/>
            <person name="Ma J."/>
        </authorList>
    </citation>
    <scope>NUCLEOTIDE SEQUENCE [LARGE SCALE GENOMIC DNA]</scope>
    <source>
        <strain evidence="9">CCUG 54329</strain>
    </source>
</reference>
<proteinExistence type="predicted"/>
<evidence type="ECO:0000256" key="5">
    <source>
        <dbReference type="ARBA" id="ARBA00023136"/>
    </source>
</evidence>
<feature type="transmembrane region" description="Helical" evidence="6">
    <location>
        <begin position="455"/>
        <end position="477"/>
    </location>
</feature>
<gene>
    <name evidence="8" type="primary">mprF</name>
    <name evidence="8" type="ORF">ACFQ24_10520</name>
</gene>
<feature type="transmembrane region" description="Helical" evidence="6">
    <location>
        <begin position="54"/>
        <end position="75"/>
    </location>
</feature>
<sequence>MNMSHAVRRHRSWFAIPAMLMIAALGIIALDHLVADVRWSDVRTALGALPPVTIAKALMFTILSYLALTFYDYLALRIVGRPRRWSIAALASFCSYTLSHNLGLALLTGGSARMRIYGASGLTGGDVARVIASASLAFWGGVVMLAAASLAIGPTSVGIGALGIALPLQRAVGWTLLAAGAASIAALGPYARRVDLFGWTLTLPNRVQALAHLGLAAVDLMLASAALFILMPHLSWSLYPLFFLSYVLAIIVALLSHVPGGLGVFEAVIIALLPQVDRPALLTALIAYRVLYYLLPLVVALCLIARHESVIWQKPAGKIREFATTTGHMVAPFLLSAVVAAGGAILLASGSLPAVPDRFHAVSRLVPMPFVEASHLAASIIGAVLVLLASGLYRRLDGAFWLTRSLLIAGAFFSILKGLDYEEATVLLLIAAVLQVCHGAFYRKTSFTSAMLTPAWVGALGIAVVLSVWIGFMAYRHVEYQNDLWWQFGRHQDASRFLRAALAAGVITIAAAIWTLLRPAQPGLRHRPATTPSDVAMRLATRTDACLALTGDKLFETSPSGRAFLMYQVQGHSWIVMGDPVGDPAEWPDLLWRMRERADAAQGRLLLYQISFALLPLAIDLGLSILKYGEEARVDLSRFTLEGPAARPLRHAMRRVAREGAVFEIVASDRVPDLIPELRAISDDWLSEKAMTEKSFSIGRFDPDYLSKFDCALVRCNGRIVAFANIWATTDRKELSVDLMRHRAGSPPGVMDFIFIHLILWGQEQGFGWFTLGLAPLAGLEARRLSPLWVKAAAFLYRHGNALYGFGGLRAYKAKFAPVWEPRFIAGPQGLSLARATLDLQRLIGGGRSSAASRMRKVILPTGEGTMES</sequence>
<feature type="transmembrane region" description="Helical" evidence="6">
    <location>
        <begin position="497"/>
        <end position="517"/>
    </location>
</feature>
<protein>
    <submittedName>
        <fullName evidence="8">Bifunctional lysylphosphatidylglycerol flippase/synthetase MprF</fullName>
    </submittedName>
</protein>
<evidence type="ECO:0000256" key="3">
    <source>
        <dbReference type="ARBA" id="ARBA00022692"/>
    </source>
</evidence>
<evidence type="ECO:0000259" key="7">
    <source>
        <dbReference type="Pfam" id="PF09924"/>
    </source>
</evidence>
<dbReference type="InterPro" id="IPR024320">
    <property type="entry name" value="LPG_synthase_C"/>
</dbReference>
<keyword evidence="5 6" id="KW-0472">Membrane</keyword>
<evidence type="ECO:0000256" key="2">
    <source>
        <dbReference type="ARBA" id="ARBA00022475"/>
    </source>
</evidence>
<evidence type="ECO:0000313" key="8">
    <source>
        <dbReference type="EMBL" id="MFD1105298.1"/>
    </source>
</evidence>
<dbReference type="PANTHER" id="PTHR34697:SF2">
    <property type="entry name" value="PHOSPHATIDYLGLYCEROL LYSYLTRANSFERASE"/>
    <property type="match status" value="1"/>
</dbReference>
<keyword evidence="3 6" id="KW-0812">Transmembrane</keyword>
<keyword evidence="2" id="KW-1003">Cell membrane</keyword>
<organism evidence="8 9">
    <name type="scientific">Sphingobium olei</name>
    <dbReference type="NCBI Taxonomy" id="420955"/>
    <lineage>
        <taxon>Bacteria</taxon>
        <taxon>Pseudomonadati</taxon>
        <taxon>Pseudomonadota</taxon>
        <taxon>Alphaproteobacteria</taxon>
        <taxon>Sphingomonadales</taxon>
        <taxon>Sphingomonadaceae</taxon>
        <taxon>Sphingobium</taxon>
    </lineage>
</organism>
<evidence type="ECO:0000256" key="6">
    <source>
        <dbReference type="SAM" id="Phobius"/>
    </source>
</evidence>
<name>A0ABW3P2I3_9SPHN</name>
<dbReference type="Pfam" id="PF09924">
    <property type="entry name" value="LPG_synthase_C"/>
    <property type="match status" value="1"/>
</dbReference>
<feature type="transmembrane region" description="Helical" evidence="6">
    <location>
        <begin position="210"/>
        <end position="231"/>
    </location>
</feature>
<evidence type="ECO:0000313" key="9">
    <source>
        <dbReference type="Proteomes" id="UP001597203"/>
    </source>
</evidence>
<feature type="transmembrane region" description="Helical" evidence="6">
    <location>
        <begin position="243"/>
        <end position="273"/>
    </location>
</feature>
<dbReference type="SUPFAM" id="SSF55729">
    <property type="entry name" value="Acyl-CoA N-acyltransferases (Nat)"/>
    <property type="match status" value="1"/>
</dbReference>
<feature type="transmembrane region" description="Helical" evidence="6">
    <location>
        <begin position="368"/>
        <end position="389"/>
    </location>
</feature>
<feature type="transmembrane region" description="Helical" evidence="6">
    <location>
        <begin position="401"/>
        <end position="419"/>
    </location>
</feature>
<dbReference type="PANTHER" id="PTHR34697">
    <property type="entry name" value="PHOSPHATIDYLGLYCEROL LYSYLTRANSFERASE"/>
    <property type="match status" value="1"/>
</dbReference>
<keyword evidence="4 6" id="KW-1133">Transmembrane helix</keyword>